<name>A0A939D6X7_CLOAM</name>
<gene>
    <name evidence="1" type="ORF">JYB65_04655</name>
</gene>
<sequence length="139" mass="15638">MTNTYDDMIHLPHHVSAKHPHMAVSDRAAQFSPFAALTGYGAAIKETARLTDGRVEMDETMKEVLSDKLRIILARIKEHPQITITYFQPDEKKNGGSYVTATGTVKKIDEYERIVVMNGDIEIPIDEISSIDGYIFEIL</sequence>
<dbReference type="AlphaFoldDB" id="A0A939D6X7"/>
<evidence type="ECO:0000313" key="2">
    <source>
        <dbReference type="Proteomes" id="UP000664545"/>
    </source>
</evidence>
<comment type="caution">
    <text evidence="1">The sequence shown here is derived from an EMBL/GenBank/DDBJ whole genome shotgun (WGS) entry which is preliminary data.</text>
</comment>
<evidence type="ECO:0008006" key="3">
    <source>
        <dbReference type="Google" id="ProtNLM"/>
    </source>
</evidence>
<accession>A0A939D6X7</accession>
<dbReference type="EMBL" id="JAFJZZ010000001">
    <property type="protein sequence ID" value="MBN7772644.1"/>
    <property type="molecule type" value="Genomic_DNA"/>
</dbReference>
<protein>
    <recommendedName>
        <fullName evidence="3">YolD-like protein</fullName>
    </recommendedName>
</protein>
<organism evidence="1 2">
    <name type="scientific">Clostridium aminobutyricum</name>
    <dbReference type="NCBI Taxonomy" id="33953"/>
    <lineage>
        <taxon>Bacteria</taxon>
        <taxon>Bacillati</taxon>
        <taxon>Bacillota</taxon>
        <taxon>Clostridia</taxon>
        <taxon>Eubacteriales</taxon>
        <taxon>Clostridiaceae</taxon>
        <taxon>Clostridium</taxon>
    </lineage>
</organism>
<keyword evidence="2" id="KW-1185">Reference proteome</keyword>
<dbReference type="RefSeq" id="WP_206581432.1">
    <property type="nucleotide sequence ID" value="NZ_JAFJZZ010000001.1"/>
</dbReference>
<dbReference type="Proteomes" id="UP000664545">
    <property type="component" value="Unassembled WGS sequence"/>
</dbReference>
<reference evidence="1" key="1">
    <citation type="submission" date="2021-02" db="EMBL/GenBank/DDBJ databases">
        <title>Abyssanaerobacter marinus gen.nov., sp., nov, anaerobic bacterium isolated from the Onnuri vent field of Indian Ocean and suggestion of Mogibacteriaceae fam. nov., and proposal of reclassification of ambiguous this family's genus member.</title>
        <authorList>
            <person name="Kim Y.J."/>
            <person name="Yang J.-A."/>
        </authorList>
    </citation>
    <scope>NUCLEOTIDE SEQUENCE</scope>
    <source>
        <strain evidence="1">DSM 2634</strain>
    </source>
</reference>
<proteinExistence type="predicted"/>
<evidence type="ECO:0000313" key="1">
    <source>
        <dbReference type="EMBL" id="MBN7772644.1"/>
    </source>
</evidence>